<dbReference type="InterPro" id="IPR018060">
    <property type="entry name" value="HTH_AraC"/>
</dbReference>
<evidence type="ECO:0000256" key="3">
    <source>
        <dbReference type="ARBA" id="ARBA00023163"/>
    </source>
</evidence>
<gene>
    <name evidence="5" type="ORF">J0X19_15710</name>
</gene>
<keyword evidence="2" id="KW-0238">DNA-binding</keyword>
<dbReference type="AlphaFoldDB" id="A0A939JDH4"/>
<dbReference type="RefSeq" id="WP_206985337.1">
    <property type="nucleotide sequence ID" value="NZ_JAFLQZ010000011.1"/>
</dbReference>
<dbReference type="SMART" id="SM00342">
    <property type="entry name" value="HTH_ARAC"/>
    <property type="match status" value="1"/>
</dbReference>
<dbReference type="InterPro" id="IPR011051">
    <property type="entry name" value="RmlC_Cupin_sf"/>
</dbReference>
<dbReference type="InterPro" id="IPR018062">
    <property type="entry name" value="HTH_AraC-typ_CS"/>
</dbReference>
<evidence type="ECO:0000313" key="6">
    <source>
        <dbReference type="Proteomes" id="UP000664144"/>
    </source>
</evidence>
<keyword evidence="1" id="KW-0805">Transcription regulation</keyword>
<evidence type="ECO:0000256" key="1">
    <source>
        <dbReference type="ARBA" id="ARBA00023015"/>
    </source>
</evidence>
<dbReference type="PROSITE" id="PS01124">
    <property type="entry name" value="HTH_ARAC_FAMILY_2"/>
    <property type="match status" value="1"/>
</dbReference>
<evidence type="ECO:0000259" key="4">
    <source>
        <dbReference type="PROSITE" id="PS01124"/>
    </source>
</evidence>
<protein>
    <submittedName>
        <fullName evidence="5">Helix-turn-helix domain-containing protein</fullName>
    </submittedName>
</protein>
<dbReference type="Proteomes" id="UP000664144">
    <property type="component" value="Unassembled WGS sequence"/>
</dbReference>
<dbReference type="EMBL" id="JAFLQZ010000011">
    <property type="protein sequence ID" value="MBO0359410.1"/>
    <property type="molecule type" value="Genomic_DNA"/>
</dbReference>
<name>A0A939JDH4_9BACT</name>
<dbReference type="PANTHER" id="PTHR43280:SF27">
    <property type="entry name" value="TRANSCRIPTIONAL REGULATOR MTLR"/>
    <property type="match status" value="1"/>
</dbReference>
<dbReference type="PROSITE" id="PS00041">
    <property type="entry name" value="HTH_ARAC_FAMILY_1"/>
    <property type="match status" value="1"/>
</dbReference>
<evidence type="ECO:0000313" key="5">
    <source>
        <dbReference type="EMBL" id="MBO0359410.1"/>
    </source>
</evidence>
<sequence>MKIVREHILPDAESSFRLLSTPCVTDVFFWHYHPEYELAYIEGANGTRHVGDHISRYEGSDLVFIGPNIPHLNFDYGVVTEPKKVVVQLKDYFLGDAFRQTPEFAAITQLFERARLGVSFHGETKRRIGQQLGQLTDMAPFERLLTLLRIFQELAHSPDQQLLHGEAVTSTYNVQEQQRIQRVSEVVAEHYSRKIEIQEVAALTNLTEAAFCRYFKRITRLTFTQFLNQYRVHQAQKLLLQDTTVSEACFACGFENLSYFTKTFRRITGENPLQFKKRHRA</sequence>
<keyword evidence="6" id="KW-1185">Reference proteome</keyword>
<dbReference type="GO" id="GO:0043565">
    <property type="term" value="F:sequence-specific DNA binding"/>
    <property type="evidence" value="ECO:0007669"/>
    <property type="project" value="InterPro"/>
</dbReference>
<proteinExistence type="predicted"/>
<dbReference type="PANTHER" id="PTHR43280">
    <property type="entry name" value="ARAC-FAMILY TRANSCRIPTIONAL REGULATOR"/>
    <property type="match status" value="1"/>
</dbReference>
<dbReference type="Pfam" id="PF12833">
    <property type="entry name" value="HTH_18"/>
    <property type="match status" value="1"/>
</dbReference>
<accession>A0A939JDH4</accession>
<evidence type="ECO:0000256" key="2">
    <source>
        <dbReference type="ARBA" id="ARBA00023125"/>
    </source>
</evidence>
<dbReference type="InterPro" id="IPR009057">
    <property type="entry name" value="Homeodomain-like_sf"/>
</dbReference>
<comment type="caution">
    <text evidence="5">The sequence shown here is derived from an EMBL/GenBank/DDBJ whole genome shotgun (WGS) entry which is preliminary data.</text>
</comment>
<dbReference type="SUPFAM" id="SSF46689">
    <property type="entry name" value="Homeodomain-like"/>
    <property type="match status" value="2"/>
</dbReference>
<reference evidence="5" key="1">
    <citation type="submission" date="2021-03" db="EMBL/GenBank/DDBJ databases">
        <authorList>
            <person name="Kim M.K."/>
        </authorList>
    </citation>
    <scope>NUCLEOTIDE SEQUENCE</scope>
    <source>
        <strain evidence="5">BT186</strain>
    </source>
</reference>
<keyword evidence="3" id="KW-0804">Transcription</keyword>
<dbReference type="GO" id="GO:0003700">
    <property type="term" value="F:DNA-binding transcription factor activity"/>
    <property type="evidence" value="ECO:0007669"/>
    <property type="project" value="InterPro"/>
</dbReference>
<organism evidence="5 6">
    <name type="scientific">Hymenobacter telluris</name>
    <dbReference type="NCBI Taxonomy" id="2816474"/>
    <lineage>
        <taxon>Bacteria</taxon>
        <taxon>Pseudomonadati</taxon>
        <taxon>Bacteroidota</taxon>
        <taxon>Cytophagia</taxon>
        <taxon>Cytophagales</taxon>
        <taxon>Hymenobacteraceae</taxon>
        <taxon>Hymenobacter</taxon>
    </lineage>
</organism>
<dbReference type="Gene3D" id="1.10.10.60">
    <property type="entry name" value="Homeodomain-like"/>
    <property type="match status" value="2"/>
</dbReference>
<feature type="domain" description="HTH araC/xylS-type" evidence="4">
    <location>
        <begin position="181"/>
        <end position="278"/>
    </location>
</feature>
<dbReference type="SUPFAM" id="SSF51182">
    <property type="entry name" value="RmlC-like cupins"/>
    <property type="match status" value="1"/>
</dbReference>